<keyword evidence="2" id="KW-1185">Reference proteome</keyword>
<proteinExistence type="predicted"/>
<comment type="caution">
    <text evidence="1">The sequence shown here is derived from an EMBL/GenBank/DDBJ whole genome shotgun (WGS) entry which is preliminary data.</text>
</comment>
<evidence type="ECO:0000313" key="2">
    <source>
        <dbReference type="Proteomes" id="UP001195769"/>
    </source>
</evidence>
<organism evidence="1 2">
    <name type="scientific">Suillus fuscotomentosus</name>
    <dbReference type="NCBI Taxonomy" id="1912939"/>
    <lineage>
        <taxon>Eukaryota</taxon>
        <taxon>Fungi</taxon>
        <taxon>Dikarya</taxon>
        <taxon>Basidiomycota</taxon>
        <taxon>Agaricomycotina</taxon>
        <taxon>Agaricomycetes</taxon>
        <taxon>Agaricomycetidae</taxon>
        <taxon>Boletales</taxon>
        <taxon>Suillineae</taxon>
        <taxon>Suillaceae</taxon>
        <taxon>Suillus</taxon>
    </lineage>
</organism>
<dbReference type="RefSeq" id="XP_041221397.1">
    <property type="nucleotide sequence ID" value="XM_041367832.1"/>
</dbReference>
<name>A0AAD4DXA7_9AGAM</name>
<protein>
    <submittedName>
        <fullName evidence="1">Uncharacterized protein</fullName>
    </submittedName>
</protein>
<dbReference type="Proteomes" id="UP001195769">
    <property type="component" value="Unassembled WGS sequence"/>
</dbReference>
<evidence type="ECO:0000313" key="1">
    <source>
        <dbReference type="EMBL" id="KAG1895821.1"/>
    </source>
</evidence>
<dbReference type="PANTHER" id="PTHR43056:SF5">
    <property type="entry name" value="PEPTIDASE S9 PROLYL OLIGOPEPTIDASE CATALYTIC DOMAIN-CONTAINING PROTEIN"/>
    <property type="match status" value="1"/>
</dbReference>
<dbReference type="PANTHER" id="PTHR43056">
    <property type="entry name" value="PEPTIDASE S9 PROLYL OLIGOPEPTIDASE"/>
    <property type="match status" value="1"/>
</dbReference>
<sequence length="181" mass="19905">MGWKYAPYGLWKSPITANAISQDSVGLAAILVDPVTKDIYCIEQRASEGGQCMVISNKTQKEVFGKDFNACTRVYEYGGGAAIAYNGTVYSSNFMDFHIYAAKDGNIKPITPEDPNKLYRYADFCVHPVHTDLLVAILEDHTNDTPRTVHNSLCIFNSSAATVTSLVSTKDAEIEFYAAPM</sequence>
<dbReference type="EMBL" id="JABBWK010000062">
    <property type="protein sequence ID" value="KAG1895821.1"/>
    <property type="molecule type" value="Genomic_DNA"/>
</dbReference>
<dbReference type="AlphaFoldDB" id="A0AAD4DXA7"/>
<dbReference type="GeneID" id="64662130"/>
<reference evidence="1" key="1">
    <citation type="journal article" date="2020" name="New Phytol.">
        <title>Comparative genomics reveals dynamic genome evolution in host specialist ectomycorrhizal fungi.</title>
        <authorList>
            <person name="Lofgren L.A."/>
            <person name="Nguyen N.H."/>
            <person name="Vilgalys R."/>
            <person name="Ruytinx J."/>
            <person name="Liao H.L."/>
            <person name="Branco S."/>
            <person name="Kuo A."/>
            <person name="LaButti K."/>
            <person name="Lipzen A."/>
            <person name="Andreopoulos W."/>
            <person name="Pangilinan J."/>
            <person name="Riley R."/>
            <person name="Hundley H."/>
            <person name="Na H."/>
            <person name="Barry K."/>
            <person name="Grigoriev I.V."/>
            <person name="Stajich J.E."/>
            <person name="Kennedy P.G."/>
        </authorList>
    </citation>
    <scope>NUCLEOTIDE SEQUENCE</scope>
    <source>
        <strain evidence="1">FC203</strain>
    </source>
</reference>
<gene>
    <name evidence="1" type="ORF">F5891DRAFT_1193841</name>
</gene>
<accession>A0AAD4DXA7</accession>
<dbReference type="InterPro" id="IPR050585">
    <property type="entry name" value="Xaa-Pro_dipeptidyl-ppase/CocE"/>
</dbReference>